<dbReference type="InterPro" id="IPR018060">
    <property type="entry name" value="HTH_AraC"/>
</dbReference>
<evidence type="ECO:0000256" key="2">
    <source>
        <dbReference type="ARBA" id="ARBA00023163"/>
    </source>
</evidence>
<dbReference type="InterPro" id="IPR029062">
    <property type="entry name" value="Class_I_gatase-like"/>
</dbReference>
<evidence type="ECO:0000259" key="4">
    <source>
        <dbReference type="PROSITE" id="PS01124"/>
    </source>
</evidence>
<feature type="region of interest" description="Disordered" evidence="3">
    <location>
        <begin position="363"/>
        <end position="383"/>
    </location>
</feature>
<dbReference type="PANTHER" id="PTHR43130:SF3">
    <property type="entry name" value="HTH-TYPE TRANSCRIPTIONAL REGULATOR RV1931C"/>
    <property type="match status" value="1"/>
</dbReference>
<evidence type="ECO:0000256" key="3">
    <source>
        <dbReference type="SAM" id="MobiDB-lite"/>
    </source>
</evidence>
<dbReference type="SMART" id="SM00342">
    <property type="entry name" value="HTH_ARAC"/>
    <property type="match status" value="1"/>
</dbReference>
<reference evidence="5 6" key="1">
    <citation type="journal article" date="2020" name="Int. J. Syst. Evol. Microbiol.">
        <title>Novel acetic acid bacteria from cider fermentations: Acetobacter conturbans sp. nov. and Acetobacter fallax sp. nov.</title>
        <authorList>
            <person name="Sombolestani A.S."/>
            <person name="Cleenwerck I."/>
            <person name="Cnockaert M."/>
            <person name="Borremans W."/>
            <person name="Wieme A.D."/>
            <person name="De Vuyst L."/>
            <person name="Vandamme P."/>
        </authorList>
    </citation>
    <scope>NUCLEOTIDE SEQUENCE [LARGE SCALE GENOMIC DNA]</scope>
    <source>
        <strain evidence="5 6">LMG 1627</strain>
    </source>
</reference>
<keyword evidence="6" id="KW-1185">Reference proteome</keyword>
<dbReference type="SUPFAM" id="SSF52317">
    <property type="entry name" value="Class I glutamine amidotransferase-like"/>
    <property type="match status" value="1"/>
</dbReference>
<evidence type="ECO:0000313" key="5">
    <source>
        <dbReference type="EMBL" id="NHN89022.1"/>
    </source>
</evidence>
<gene>
    <name evidence="5" type="ORF">GOB81_10305</name>
</gene>
<sequence>MNRLDFMEQIIRCERQCASLIPQGEAQVPFLTVRPESNREVLIRAVSVSNLVLYYALMTCRIGFLLVPRFSALGFLCAAEPLRVANRLAGQSLYEWKVISQDGTAVPASNGMLMAADGSLSDIVSDQTFPLDWLIVCSGFSPLNGFPRSSDPIIRRLAGAGVQMGGLDTGAFLLARAGLGQDIRMTMHWEALPAFAEAFPCMQASSELFEDFGTIFTCAGGTASIDLMLNRISRLKGTAFARRVSEQFIHTTIRHAAAAQKLPLKSGHASHNRILVRAITMMESITDRRITIEELTRTALCSARHLERLFHAHFGWGVSQHHRKIRLARARTMLRETDMAIADIAIACGFESRTNFSRAYGVEFSRPPTHDRTEPDGFKSSPR</sequence>
<feature type="domain" description="HTH araC/xylS-type" evidence="4">
    <location>
        <begin position="276"/>
        <end position="374"/>
    </location>
</feature>
<dbReference type="Gene3D" id="3.40.50.880">
    <property type="match status" value="1"/>
</dbReference>
<feature type="compositionally biased region" description="Basic and acidic residues" evidence="3">
    <location>
        <begin position="368"/>
        <end position="377"/>
    </location>
</feature>
<dbReference type="PANTHER" id="PTHR43130">
    <property type="entry name" value="ARAC-FAMILY TRANSCRIPTIONAL REGULATOR"/>
    <property type="match status" value="1"/>
</dbReference>
<comment type="caution">
    <text evidence="5">The sequence shown here is derived from an EMBL/GenBank/DDBJ whole genome shotgun (WGS) entry which is preliminary data.</text>
</comment>
<dbReference type="PROSITE" id="PS01124">
    <property type="entry name" value="HTH_ARAC_FAMILY_2"/>
    <property type="match status" value="1"/>
</dbReference>
<dbReference type="SUPFAM" id="SSF46689">
    <property type="entry name" value="Homeodomain-like"/>
    <property type="match status" value="1"/>
</dbReference>
<dbReference type="Gene3D" id="1.10.10.60">
    <property type="entry name" value="Homeodomain-like"/>
    <property type="match status" value="1"/>
</dbReference>
<dbReference type="InterPro" id="IPR052158">
    <property type="entry name" value="INH-QAR"/>
</dbReference>
<name>A0ABX0K1I5_9PROT</name>
<evidence type="ECO:0000256" key="1">
    <source>
        <dbReference type="ARBA" id="ARBA00023015"/>
    </source>
</evidence>
<keyword evidence="1" id="KW-0805">Transcription regulation</keyword>
<accession>A0ABX0K1I5</accession>
<dbReference type="InterPro" id="IPR009057">
    <property type="entry name" value="Homeodomain-like_sf"/>
</dbReference>
<organism evidence="5 6">
    <name type="scientific">Acetobacter conturbans</name>
    <dbReference type="NCBI Taxonomy" id="1737472"/>
    <lineage>
        <taxon>Bacteria</taxon>
        <taxon>Pseudomonadati</taxon>
        <taxon>Pseudomonadota</taxon>
        <taxon>Alphaproteobacteria</taxon>
        <taxon>Acetobacterales</taxon>
        <taxon>Acetobacteraceae</taxon>
        <taxon>Acetobacter</taxon>
    </lineage>
</organism>
<keyword evidence="2" id="KW-0804">Transcription</keyword>
<dbReference type="Proteomes" id="UP000631653">
    <property type="component" value="Unassembled WGS sequence"/>
</dbReference>
<dbReference type="CDD" id="cd03136">
    <property type="entry name" value="GATase1_AraC_ArgR_like"/>
    <property type="match status" value="1"/>
</dbReference>
<protein>
    <submittedName>
        <fullName evidence="5">Helix-turn-helix domain-containing protein</fullName>
    </submittedName>
</protein>
<dbReference type="Pfam" id="PF12833">
    <property type="entry name" value="HTH_18"/>
    <property type="match status" value="1"/>
</dbReference>
<evidence type="ECO:0000313" key="6">
    <source>
        <dbReference type="Proteomes" id="UP000631653"/>
    </source>
</evidence>
<proteinExistence type="predicted"/>
<dbReference type="EMBL" id="WOSY01000009">
    <property type="protein sequence ID" value="NHN89022.1"/>
    <property type="molecule type" value="Genomic_DNA"/>
</dbReference>